<comment type="caution">
    <text evidence="2">The sequence shown here is derived from an EMBL/GenBank/DDBJ whole genome shotgun (WGS) entry which is preliminary data.</text>
</comment>
<dbReference type="EMBL" id="PNBA02000012">
    <property type="protein sequence ID" value="KAG6406571.1"/>
    <property type="molecule type" value="Genomic_DNA"/>
</dbReference>
<keyword evidence="3" id="KW-1185">Reference proteome</keyword>
<feature type="region of interest" description="Disordered" evidence="1">
    <location>
        <begin position="35"/>
        <end position="54"/>
    </location>
</feature>
<organism evidence="2">
    <name type="scientific">Salvia splendens</name>
    <name type="common">Scarlet sage</name>
    <dbReference type="NCBI Taxonomy" id="180675"/>
    <lineage>
        <taxon>Eukaryota</taxon>
        <taxon>Viridiplantae</taxon>
        <taxon>Streptophyta</taxon>
        <taxon>Embryophyta</taxon>
        <taxon>Tracheophyta</taxon>
        <taxon>Spermatophyta</taxon>
        <taxon>Magnoliopsida</taxon>
        <taxon>eudicotyledons</taxon>
        <taxon>Gunneridae</taxon>
        <taxon>Pentapetalae</taxon>
        <taxon>asterids</taxon>
        <taxon>lamiids</taxon>
        <taxon>Lamiales</taxon>
        <taxon>Lamiaceae</taxon>
        <taxon>Nepetoideae</taxon>
        <taxon>Mentheae</taxon>
        <taxon>Salviinae</taxon>
        <taxon>Salvia</taxon>
        <taxon>Salvia subgen. Calosphace</taxon>
        <taxon>core Calosphace</taxon>
    </lineage>
</organism>
<dbReference type="AlphaFoldDB" id="A0A8X8ZJ27"/>
<reference evidence="2" key="1">
    <citation type="submission" date="2018-01" db="EMBL/GenBank/DDBJ databases">
        <authorList>
            <person name="Mao J.F."/>
        </authorList>
    </citation>
    <scope>NUCLEOTIDE SEQUENCE</scope>
    <source>
        <strain evidence="2">Huo1</strain>
        <tissue evidence="2">Leaf</tissue>
    </source>
</reference>
<dbReference type="PANTHER" id="PTHR35741">
    <property type="entry name" value="FACTOR CWC22-LIKE PROTEIN, PUTATIVE (DUF3245)-RELATED"/>
    <property type="match status" value="1"/>
</dbReference>
<evidence type="ECO:0000256" key="1">
    <source>
        <dbReference type="SAM" id="MobiDB-lite"/>
    </source>
</evidence>
<name>A0A8X8ZJ27_SALSN</name>
<dbReference type="PANTHER" id="PTHR35741:SF1">
    <property type="entry name" value="FACTOR CWC22-LIKE PROTEIN, PUTATIVE (DUF3245)-RELATED"/>
    <property type="match status" value="1"/>
</dbReference>
<feature type="region of interest" description="Disordered" evidence="1">
    <location>
        <begin position="85"/>
        <end position="140"/>
    </location>
</feature>
<protein>
    <submittedName>
        <fullName evidence="2">Uncharacterized protein</fullName>
    </submittedName>
</protein>
<dbReference type="OrthoDB" id="1908779at2759"/>
<accession>A0A8X8ZJ27</accession>
<reference evidence="2" key="2">
    <citation type="submission" date="2020-08" db="EMBL/GenBank/DDBJ databases">
        <title>Plant Genome Project.</title>
        <authorList>
            <person name="Zhang R.-G."/>
        </authorList>
    </citation>
    <scope>NUCLEOTIDE SEQUENCE</scope>
    <source>
        <strain evidence="2">Huo1</strain>
        <tissue evidence="2">Leaf</tissue>
    </source>
</reference>
<gene>
    <name evidence="2" type="ORF">SASPL_134175</name>
</gene>
<dbReference type="Pfam" id="PF11595">
    <property type="entry name" value="DUF3245"/>
    <property type="match status" value="1"/>
</dbReference>
<evidence type="ECO:0000313" key="2">
    <source>
        <dbReference type="EMBL" id="KAG6406571.1"/>
    </source>
</evidence>
<evidence type="ECO:0000313" key="3">
    <source>
        <dbReference type="Proteomes" id="UP000298416"/>
    </source>
</evidence>
<proteinExistence type="predicted"/>
<dbReference type="InterPro" id="IPR021641">
    <property type="entry name" value="DUF3245"/>
</dbReference>
<sequence length="140" mass="15577">MASAAKEDPKKKPQPQLVKLNHAFKLAEQWVNNMTKTSSMDKPPSAELEGRPMRLGIGATVPKESKFIRSSNPVEKKLLAKLHNNKIKGAMRDEASAPPAETGKADEDSEEEESESKTRAFSKKRPPSSISHLHARKKHR</sequence>
<dbReference type="Proteomes" id="UP000298416">
    <property type="component" value="Unassembled WGS sequence"/>
</dbReference>